<dbReference type="SUPFAM" id="SSF48452">
    <property type="entry name" value="TPR-like"/>
    <property type="match status" value="1"/>
</dbReference>
<keyword evidence="3" id="KW-1185">Reference proteome</keyword>
<dbReference type="Proteomes" id="UP000305778">
    <property type="component" value="Unassembled WGS sequence"/>
</dbReference>
<organism evidence="2 3">
    <name type="scientific">Actinacidiphila oryziradicis</name>
    <dbReference type="NCBI Taxonomy" id="2571141"/>
    <lineage>
        <taxon>Bacteria</taxon>
        <taxon>Bacillati</taxon>
        <taxon>Actinomycetota</taxon>
        <taxon>Actinomycetes</taxon>
        <taxon>Kitasatosporales</taxon>
        <taxon>Streptomycetaceae</taxon>
        <taxon>Actinacidiphila</taxon>
    </lineage>
</organism>
<accession>A0A4U0SI21</accession>
<dbReference type="OrthoDB" id="3436941at2"/>
<gene>
    <name evidence="2" type="ORF">FCI23_44200</name>
</gene>
<sequence>MPRGASALSAAALFPQLDVVLAEVDWDAELFAHVGVYASDHHALDRAVVYFENAIDLDPSRPRYHYDLGVAHARSERYALARPASLRIFVKFAQETAHVCTLPKMPWSMRA</sequence>
<dbReference type="InterPro" id="IPR011990">
    <property type="entry name" value="TPR-like_helical_dom_sf"/>
</dbReference>
<name>A0A4U0SI21_9ACTN</name>
<proteinExistence type="predicted"/>
<evidence type="ECO:0000313" key="3">
    <source>
        <dbReference type="Proteomes" id="UP000305778"/>
    </source>
</evidence>
<dbReference type="InterPro" id="IPR019734">
    <property type="entry name" value="TPR_rpt"/>
</dbReference>
<evidence type="ECO:0000256" key="1">
    <source>
        <dbReference type="PROSITE-ProRule" id="PRU00339"/>
    </source>
</evidence>
<dbReference type="Gene3D" id="1.25.40.10">
    <property type="entry name" value="Tetratricopeptide repeat domain"/>
    <property type="match status" value="1"/>
</dbReference>
<dbReference type="RefSeq" id="WP_136729696.1">
    <property type="nucleotide sequence ID" value="NZ_SUMC01000094.1"/>
</dbReference>
<dbReference type="AlphaFoldDB" id="A0A4U0SI21"/>
<evidence type="ECO:0008006" key="4">
    <source>
        <dbReference type="Google" id="ProtNLM"/>
    </source>
</evidence>
<reference evidence="2 3" key="1">
    <citation type="submission" date="2019-04" db="EMBL/GenBank/DDBJ databases">
        <title>Streptomyces oryziradicis sp. nov., a novel actinomycete isolated from rhizosphere soil of rice (Oryza sativa L.).</title>
        <authorList>
            <person name="Li C."/>
        </authorList>
    </citation>
    <scope>NUCLEOTIDE SEQUENCE [LARGE SCALE GENOMIC DNA]</scope>
    <source>
        <strain evidence="2 3">NEAU-C40</strain>
    </source>
</reference>
<feature type="repeat" description="TPR" evidence="1">
    <location>
        <begin position="28"/>
        <end position="61"/>
    </location>
</feature>
<evidence type="ECO:0000313" key="2">
    <source>
        <dbReference type="EMBL" id="TJZ99904.1"/>
    </source>
</evidence>
<comment type="caution">
    <text evidence="2">The sequence shown here is derived from an EMBL/GenBank/DDBJ whole genome shotgun (WGS) entry which is preliminary data.</text>
</comment>
<dbReference type="EMBL" id="SUMC01000094">
    <property type="protein sequence ID" value="TJZ99904.1"/>
    <property type="molecule type" value="Genomic_DNA"/>
</dbReference>
<protein>
    <recommendedName>
        <fullName evidence="4">Tetratricopeptide repeat protein</fullName>
    </recommendedName>
</protein>
<dbReference type="PROSITE" id="PS50005">
    <property type="entry name" value="TPR"/>
    <property type="match status" value="1"/>
</dbReference>
<keyword evidence="1" id="KW-0802">TPR repeat</keyword>